<dbReference type="PROSITE" id="PS50035">
    <property type="entry name" value="PLD"/>
    <property type="match status" value="2"/>
</dbReference>
<feature type="domain" description="PLD phosphodiesterase" evidence="14">
    <location>
        <begin position="409"/>
        <end position="436"/>
    </location>
</feature>
<evidence type="ECO:0000256" key="10">
    <source>
        <dbReference type="ARBA" id="ARBA00023209"/>
    </source>
</evidence>
<keyword evidence="11 12" id="KW-1208">Phospholipid metabolism</keyword>
<keyword evidence="9 12" id="KW-0472">Membrane</keyword>
<dbReference type="Pfam" id="PF13396">
    <property type="entry name" value="PLDc_N"/>
    <property type="match status" value="1"/>
</dbReference>
<gene>
    <name evidence="15" type="primary">cls</name>
    <name evidence="15" type="ORF">QOZ84_08325</name>
</gene>
<evidence type="ECO:0000256" key="2">
    <source>
        <dbReference type="ARBA" id="ARBA00022475"/>
    </source>
</evidence>
<keyword evidence="4 12" id="KW-0808">Transferase</keyword>
<sequence>MMDLSFFKGSGYEICLTAVYLINFLIVLNLIFRDKRNIETTVAWILILSTIPPLGFVLYLSFGRGISKDNMFKIKEAEDKIIKSSILDTHVKLGHANKFEPNIVEHRDMIYALANSNNAHFTDNNSVDIYSECNGFFDSLLDELRQAKKYINIQFYIFKDDDIGNQIIDILLAKAKEGVEVRLLYDAVGSRLFSDKSIIKLKKGGVNVGSFFPSFMKIVNFNLNYRNHRKIVVIDGKIGFVGGNNIGDEYLGKDSKFGNWRDTHLKLTGDCIRDLNIRFILDWRYTTKEDLDLNKYFNYDCYKTTSTNSHSNNIGIQIVSSGPDITELDEIKYGYIKMIQNAKKYVYIQSPYFILDKTLTDTIKIACLSGVDVRIMIPSKPDHPFVYWASYSYAGELLKFGAKLYTYDENSFLHAKTIVMDDAVCSIGTANMDIRSFELNFEVNAFIYSSEISQKQKSIFENDILNSRQITLDLYNSRSTSVKVKESISRLLSPVL</sequence>
<dbReference type="EMBL" id="JASKYM010000003">
    <property type="protein sequence ID" value="MDK2563553.1"/>
    <property type="molecule type" value="Genomic_DNA"/>
</dbReference>
<dbReference type="SUPFAM" id="SSF56024">
    <property type="entry name" value="Phospholipase D/nuclease"/>
    <property type="match status" value="2"/>
</dbReference>
<evidence type="ECO:0000313" key="15">
    <source>
        <dbReference type="EMBL" id="MDK2563553.1"/>
    </source>
</evidence>
<feature type="active site" evidence="12">
    <location>
        <position position="228"/>
    </location>
</feature>
<dbReference type="PANTHER" id="PTHR21248">
    <property type="entry name" value="CARDIOLIPIN SYNTHASE"/>
    <property type="match status" value="1"/>
</dbReference>
<dbReference type="EC" id="2.7.8.-" evidence="12 13"/>
<accession>A0ABT7E9F9</accession>
<dbReference type="Proteomes" id="UP001301012">
    <property type="component" value="Unassembled WGS sequence"/>
</dbReference>
<feature type="transmembrane region" description="Helical" evidence="12">
    <location>
        <begin position="44"/>
        <end position="62"/>
    </location>
</feature>
<feature type="transmembrane region" description="Helical" evidence="12">
    <location>
        <begin position="12"/>
        <end position="32"/>
    </location>
</feature>
<reference evidence="15 16" key="1">
    <citation type="submission" date="2023-05" db="EMBL/GenBank/DDBJ databases">
        <title>Rombocin, a short stable natural nisin variant, displays selective antimicrobial activity against Listeria monocytogenes and employs dual mode of action to kill target bacterial strains.</title>
        <authorList>
            <person name="Wambui J."/>
            <person name="Stephan R."/>
            <person name="Kuipers O.P."/>
        </authorList>
    </citation>
    <scope>NUCLEOTIDE SEQUENCE [LARGE SCALE GENOMIC DNA]</scope>
    <source>
        <strain evidence="15 16">RC002</strain>
    </source>
</reference>
<evidence type="ECO:0000256" key="1">
    <source>
        <dbReference type="ARBA" id="ARBA00004651"/>
    </source>
</evidence>
<keyword evidence="8 12" id="KW-0443">Lipid metabolism</keyword>
<dbReference type="SMART" id="SM00155">
    <property type="entry name" value="PLDc"/>
    <property type="match status" value="2"/>
</dbReference>
<evidence type="ECO:0000256" key="12">
    <source>
        <dbReference type="HAMAP-Rule" id="MF_01916"/>
    </source>
</evidence>
<feature type="domain" description="PLD phosphodiesterase" evidence="14">
    <location>
        <begin position="223"/>
        <end position="250"/>
    </location>
</feature>
<comment type="caution">
    <text evidence="15">The sequence shown here is derived from an EMBL/GenBank/DDBJ whole genome shotgun (WGS) entry which is preliminary data.</text>
</comment>
<evidence type="ECO:0000256" key="4">
    <source>
        <dbReference type="ARBA" id="ARBA00022679"/>
    </source>
</evidence>
<feature type="active site" evidence="12">
    <location>
        <position position="235"/>
    </location>
</feature>
<feature type="active site" evidence="12">
    <location>
        <position position="230"/>
    </location>
</feature>
<organism evidence="15 16">
    <name type="scientific">Romboutsia sedimentorum</name>
    <dbReference type="NCBI Taxonomy" id="1368474"/>
    <lineage>
        <taxon>Bacteria</taxon>
        <taxon>Bacillati</taxon>
        <taxon>Bacillota</taxon>
        <taxon>Clostridia</taxon>
        <taxon>Peptostreptococcales</taxon>
        <taxon>Peptostreptococcaceae</taxon>
        <taxon>Romboutsia</taxon>
    </lineage>
</organism>
<dbReference type="InterPro" id="IPR022924">
    <property type="entry name" value="Cardiolipin_synthase"/>
</dbReference>
<feature type="active site" evidence="12">
    <location>
        <position position="414"/>
    </location>
</feature>
<dbReference type="CDD" id="cd09112">
    <property type="entry name" value="PLDc_CLS_2"/>
    <property type="match status" value="1"/>
</dbReference>
<comment type="catalytic activity">
    <reaction evidence="12">
        <text>2 a 1,2-diacyl-sn-glycero-3-phospho-(1'-sn-glycerol) = a cardiolipin + glycerol</text>
        <dbReference type="Rhea" id="RHEA:31451"/>
        <dbReference type="ChEBI" id="CHEBI:17754"/>
        <dbReference type="ChEBI" id="CHEBI:62237"/>
        <dbReference type="ChEBI" id="CHEBI:64716"/>
    </reaction>
</comment>
<protein>
    <recommendedName>
        <fullName evidence="12 13">Cardiolipin synthase</fullName>
        <shortName evidence="12">CL synthase</shortName>
        <ecNumber evidence="12 13">2.7.8.-</ecNumber>
    </recommendedName>
</protein>
<keyword evidence="16" id="KW-1185">Reference proteome</keyword>
<dbReference type="PANTHER" id="PTHR21248:SF22">
    <property type="entry name" value="PHOSPHOLIPASE D"/>
    <property type="match status" value="1"/>
</dbReference>
<dbReference type="InterPro" id="IPR027379">
    <property type="entry name" value="CLS_N"/>
</dbReference>
<evidence type="ECO:0000259" key="14">
    <source>
        <dbReference type="PROSITE" id="PS50035"/>
    </source>
</evidence>
<dbReference type="NCBIfam" id="TIGR04265">
    <property type="entry name" value="bac_cardiolipin"/>
    <property type="match status" value="1"/>
</dbReference>
<dbReference type="InterPro" id="IPR030874">
    <property type="entry name" value="Cardiolipin_synth_Firmi"/>
</dbReference>
<evidence type="ECO:0000256" key="5">
    <source>
        <dbReference type="ARBA" id="ARBA00022692"/>
    </source>
</evidence>
<evidence type="ECO:0000256" key="9">
    <source>
        <dbReference type="ARBA" id="ARBA00023136"/>
    </source>
</evidence>
<dbReference type="InterPro" id="IPR025202">
    <property type="entry name" value="PLD-like_dom"/>
</dbReference>
<comment type="subcellular location">
    <subcellularLocation>
        <location evidence="1 12">Cell membrane</location>
        <topology evidence="1 12">Multi-pass membrane protein</topology>
    </subcellularLocation>
</comment>
<feature type="active site" evidence="12">
    <location>
        <position position="416"/>
    </location>
</feature>
<evidence type="ECO:0000313" key="16">
    <source>
        <dbReference type="Proteomes" id="UP001301012"/>
    </source>
</evidence>
<keyword evidence="10 12" id="KW-0594">Phospholipid biosynthesis</keyword>
<dbReference type="CDD" id="cd09110">
    <property type="entry name" value="PLDc_CLS_1"/>
    <property type="match status" value="1"/>
</dbReference>
<name>A0ABT7E9F9_9FIRM</name>
<keyword evidence="3 12" id="KW-0444">Lipid biosynthesis</keyword>
<dbReference type="HAMAP" id="MF_01916">
    <property type="entry name" value="Cardiolipin_synth_Cls"/>
    <property type="match status" value="1"/>
</dbReference>
<evidence type="ECO:0000256" key="8">
    <source>
        <dbReference type="ARBA" id="ARBA00023098"/>
    </source>
</evidence>
<comment type="similarity">
    <text evidence="12">Belongs to the phospholipase D family. Cardiolipin synthase subfamily.</text>
</comment>
<dbReference type="Pfam" id="PF13091">
    <property type="entry name" value="PLDc_2"/>
    <property type="match status" value="2"/>
</dbReference>
<evidence type="ECO:0000256" key="3">
    <source>
        <dbReference type="ARBA" id="ARBA00022516"/>
    </source>
</evidence>
<proteinExistence type="inferred from homology"/>
<dbReference type="InterPro" id="IPR001736">
    <property type="entry name" value="PLipase_D/transphosphatidylase"/>
</dbReference>
<keyword evidence="2 12" id="KW-1003">Cell membrane</keyword>
<evidence type="ECO:0000256" key="6">
    <source>
        <dbReference type="ARBA" id="ARBA00022737"/>
    </source>
</evidence>
<keyword evidence="6" id="KW-0677">Repeat</keyword>
<keyword evidence="7 12" id="KW-1133">Transmembrane helix</keyword>
<keyword evidence="5 12" id="KW-0812">Transmembrane</keyword>
<evidence type="ECO:0000256" key="11">
    <source>
        <dbReference type="ARBA" id="ARBA00023264"/>
    </source>
</evidence>
<comment type="function">
    <text evidence="12">Catalyzes the reversible phosphatidyl group transfer from one phosphatidylglycerol molecule to another to form cardiolipin (CL) (diphosphatidylglycerol) and glycerol.</text>
</comment>
<evidence type="ECO:0000256" key="13">
    <source>
        <dbReference type="NCBIfam" id="TIGR04265"/>
    </source>
</evidence>
<feature type="active site" evidence="12">
    <location>
        <position position="421"/>
    </location>
</feature>
<evidence type="ECO:0000256" key="7">
    <source>
        <dbReference type="ARBA" id="ARBA00022989"/>
    </source>
</evidence>
<dbReference type="Gene3D" id="3.30.870.10">
    <property type="entry name" value="Endonuclease Chain A"/>
    <property type="match status" value="2"/>
</dbReference>